<evidence type="ECO:0008006" key="9">
    <source>
        <dbReference type="Google" id="ProtNLM"/>
    </source>
</evidence>
<dbReference type="EMBL" id="CAXLJM020000001">
    <property type="protein sequence ID" value="CAL8068150.1"/>
    <property type="molecule type" value="Genomic_DNA"/>
</dbReference>
<dbReference type="Pfam" id="PF03227">
    <property type="entry name" value="GILT"/>
    <property type="match status" value="1"/>
</dbReference>
<comment type="caution">
    <text evidence="7">The sequence shown here is derived from an EMBL/GenBank/DDBJ whole genome shotgun (WGS) entry which is preliminary data.</text>
</comment>
<gene>
    <name evidence="7" type="ORF">ODALV1_LOCUS135</name>
</gene>
<accession>A0ABP1PHQ9</accession>
<evidence type="ECO:0000256" key="1">
    <source>
        <dbReference type="ARBA" id="ARBA00004613"/>
    </source>
</evidence>
<keyword evidence="5" id="KW-0325">Glycoprotein</keyword>
<organism evidence="7 8">
    <name type="scientific">Orchesella dallaii</name>
    <dbReference type="NCBI Taxonomy" id="48710"/>
    <lineage>
        <taxon>Eukaryota</taxon>
        <taxon>Metazoa</taxon>
        <taxon>Ecdysozoa</taxon>
        <taxon>Arthropoda</taxon>
        <taxon>Hexapoda</taxon>
        <taxon>Collembola</taxon>
        <taxon>Entomobryomorpha</taxon>
        <taxon>Entomobryoidea</taxon>
        <taxon>Orchesellidae</taxon>
        <taxon>Orchesellinae</taxon>
        <taxon>Orchesella</taxon>
    </lineage>
</organism>
<feature type="signal peptide" evidence="6">
    <location>
        <begin position="1"/>
        <end position="22"/>
    </location>
</feature>
<comment type="similarity">
    <text evidence="2">Belongs to the GILT family.</text>
</comment>
<name>A0ABP1PHQ9_9HEXA</name>
<dbReference type="Proteomes" id="UP001642540">
    <property type="component" value="Unassembled WGS sequence"/>
</dbReference>
<dbReference type="PANTHER" id="PTHR13234">
    <property type="entry name" value="GAMMA-INTERFERON INDUCIBLE LYSOSOMAL THIOL REDUCTASE GILT"/>
    <property type="match status" value="1"/>
</dbReference>
<evidence type="ECO:0000313" key="8">
    <source>
        <dbReference type="Proteomes" id="UP001642540"/>
    </source>
</evidence>
<dbReference type="PANTHER" id="PTHR13234:SF8">
    <property type="entry name" value="GAMMA-INTERFERON-INDUCIBLE LYSOSOMAL THIOL REDUCTASE"/>
    <property type="match status" value="1"/>
</dbReference>
<keyword evidence="3" id="KW-0964">Secreted</keyword>
<keyword evidence="4 6" id="KW-0732">Signal</keyword>
<evidence type="ECO:0000256" key="3">
    <source>
        <dbReference type="ARBA" id="ARBA00022525"/>
    </source>
</evidence>
<evidence type="ECO:0000256" key="2">
    <source>
        <dbReference type="ARBA" id="ARBA00005679"/>
    </source>
</evidence>
<evidence type="ECO:0000313" key="7">
    <source>
        <dbReference type="EMBL" id="CAL8068150.1"/>
    </source>
</evidence>
<reference evidence="7 8" key="1">
    <citation type="submission" date="2024-08" db="EMBL/GenBank/DDBJ databases">
        <authorList>
            <person name="Cucini C."/>
            <person name="Frati F."/>
        </authorList>
    </citation>
    <scope>NUCLEOTIDE SEQUENCE [LARGE SCALE GENOMIC DNA]</scope>
</reference>
<protein>
    <recommendedName>
        <fullName evidence="9">Gamma-interferon-inducible lysosomal thiol reductase</fullName>
    </recommendedName>
</protein>
<comment type="subcellular location">
    <subcellularLocation>
        <location evidence="1">Secreted</location>
    </subcellularLocation>
</comment>
<keyword evidence="8" id="KW-1185">Reference proteome</keyword>
<proteinExistence type="inferred from homology"/>
<evidence type="ECO:0000256" key="4">
    <source>
        <dbReference type="ARBA" id="ARBA00022729"/>
    </source>
</evidence>
<evidence type="ECO:0000256" key="6">
    <source>
        <dbReference type="SAM" id="SignalP"/>
    </source>
</evidence>
<evidence type="ECO:0000256" key="5">
    <source>
        <dbReference type="ARBA" id="ARBA00023180"/>
    </source>
</evidence>
<sequence>MAILKYFPGLLASIFLLQLINCTPIKVTVHYETICPDSTRFIAEQLYPLLMKFGGVKNENLEAEFVPYGKTNVTTVDGKKEFTCQHGPDECEGNRVHGCAMKTLPAEKAIAFINCSMTLLMVKPRGRKDPECFKILEIDEESINSCVNSEEAVTMVSKYSKMERKLNPKLYYVPWILIEGKWTQKQMEDAEDDLQRLICHKLVKRGAKVEACAQYY</sequence>
<feature type="chain" id="PRO_5045471608" description="Gamma-interferon-inducible lysosomal thiol reductase" evidence="6">
    <location>
        <begin position="23"/>
        <end position="216"/>
    </location>
</feature>
<dbReference type="InterPro" id="IPR004911">
    <property type="entry name" value="Interferon-induced_GILT"/>
</dbReference>